<keyword evidence="4" id="KW-0539">Nucleus</keyword>
<evidence type="ECO:0000256" key="6">
    <source>
        <dbReference type="SAM" id="Phobius"/>
    </source>
</evidence>
<evidence type="ECO:0000256" key="5">
    <source>
        <dbReference type="SAM" id="MobiDB-lite"/>
    </source>
</evidence>
<dbReference type="InterPro" id="IPR058669">
    <property type="entry name" value="TPR_IPO7/11-like"/>
</dbReference>
<proteinExistence type="inferred from homology"/>
<evidence type="ECO:0000313" key="9">
    <source>
        <dbReference type="Proteomes" id="UP001189624"/>
    </source>
</evidence>
<evidence type="ECO:0000256" key="2">
    <source>
        <dbReference type="ARBA" id="ARBA00007991"/>
    </source>
</evidence>
<keyword evidence="6" id="KW-0812">Transmembrane</keyword>
<dbReference type="PROSITE" id="PS50166">
    <property type="entry name" value="IMPORTIN_B_NT"/>
    <property type="match status" value="1"/>
</dbReference>
<dbReference type="InterPro" id="IPR011989">
    <property type="entry name" value="ARM-like"/>
</dbReference>
<protein>
    <recommendedName>
        <fullName evidence="7">Importin N-terminal domain-containing protein</fullName>
    </recommendedName>
</protein>
<feature type="transmembrane region" description="Helical" evidence="6">
    <location>
        <begin position="166"/>
        <end position="187"/>
    </location>
</feature>
<evidence type="ECO:0000256" key="1">
    <source>
        <dbReference type="ARBA" id="ARBA00004123"/>
    </source>
</evidence>
<dbReference type="AlphaFoldDB" id="A0AA86V8M8"/>
<dbReference type="GO" id="GO:0006606">
    <property type="term" value="P:protein import into nucleus"/>
    <property type="evidence" value="ECO:0007669"/>
    <property type="project" value="TreeGrafter"/>
</dbReference>
<keyword evidence="3" id="KW-0813">Transport</keyword>
<dbReference type="PANTHER" id="PTHR10997:SF7">
    <property type="entry name" value="IMPORTIN-11"/>
    <property type="match status" value="1"/>
</dbReference>
<keyword evidence="6" id="KW-1133">Transmembrane helix</keyword>
<dbReference type="PANTHER" id="PTHR10997">
    <property type="entry name" value="IMPORTIN-7, 8, 11"/>
    <property type="match status" value="1"/>
</dbReference>
<feature type="domain" description="Importin N-terminal" evidence="7">
    <location>
        <begin position="29"/>
        <end position="104"/>
    </location>
</feature>
<feature type="region of interest" description="Disordered" evidence="5">
    <location>
        <begin position="1115"/>
        <end position="1135"/>
    </location>
</feature>
<dbReference type="GO" id="GO:0005829">
    <property type="term" value="C:cytosol"/>
    <property type="evidence" value="ECO:0007669"/>
    <property type="project" value="TreeGrafter"/>
</dbReference>
<sequence length="1196" mass="135758">MALSASDVPAMYSLLANSMSADHRLRAPAEDALAQSESRPGFCSCLLEVITAKDLASQTDVRMMATVYFKNSVNRYWRHRRDSSGISNEEKMHLRQKLLMYLREENDQLLRFWKWSFLSVMGRDSYCSICMGSNFYAVPFPPQHIFRFDTLSIIMVLVRLHGKMTVILHTTLLFEGFLIALMLAVLISKIARIDYPKEWPDIFLVLSQQLQSTDVLASHRIFLILFRTLKELSTKRLTSDQRNFAEVFEGSMARYIKLLRRQYRHSPFKGCPNYLVSQNECFTFLPQNFASDYIISSHFFDYSWRLWQSDVQTILHGFSSLSQSSNVNAEDQPHELYLKCERWLLCSKIVRQLIISGFQSDSKCFQEVRLVKEVSPVFLTAIQSLLPYYSSFQKQYPKFWDFLKRACTKLMKILVAFQGKHPYSFGDKFVLSSVMDFCLNRITDPEPYLLSFEQFLIQCMVMIKNILECKEYKPSLTGRVMDENGVTLELMKKNISSAVGGVLTSLLPTERIVHLCNVLISRYFVLTASDMEEWYRNPESFHHEQDMVQWTEKLRPCAEALYIVLFETNSQLLGPVVVSLLQESMNNCPTSVTEITPALLLKDAAYGATAYVYYELSNYLSFKDCFVVSELWYTNFYSRNHEAPITGDGTLHKVSSCDVLSIDCLFNGALSLELSNEHPNLRIIHRKVAIILGQWVSEIKDDTKRPVYCALIRLLKGKDLSVRLAACRSLCLHIEDANFSEREFVDLLPICWDSCFKLFEEVQEFDSKVLKGIGLLGWEIKTSGPSLSYDTTQICCSVQVLNLISILIGHVSEVIPFANKLVQFFRKVWEESSGESLLQIQLLVALRNFVVALGYQSPMCYSILLPILENGIDINSPDELNLLEDSMLLWEATLSHAPSMVPQLLQYFSRLVEIMERNFDHLQVAVNIIEDYIILGGNDFLSMHATNISKILDLVIGNVNDKGLISVLPVVDILIQCFPMEVPPLISSTLQKLIVICLSGGDDHDPSKTSVKASSAAILARLLVMNTNSLAQLASDPSTSLLLQTASIPVQENILLCLVDIWVDKVDNVSSIQKKTIGLALSIILTLRLPQVLDKLDQILSVCTSVILGRNDDLTEEESSGDMSSSASPDEDTIPSKEFRKRQIKFSDRINQLSLEDCVREKLQTCAAIHGESFNAAMSNMHPSAFAQLKQALKMP</sequence>
<organism evidence="8 9">
    <name type="scientific">Sphenostylis stenocarpa</name>
    <dbReference type="NCBI Taxonomy" id="92480"/>
    <lineage>
        <taxon>Eukaryota</taxon>
        <taxon>Viridiplantae</taxon>
        <taxon>Streptophyta</taxon>
        <taxon>Embryophyta</taxon>
        <taxon>Tracheophyta</taxon>
        <taxon>Spermatophyta</taxon>
        <taxon>Magnoliopsida</taxon>
        <taxon>eudicotyledons</taxon>
        <taxon>Gunneridae</taxon>
        <taxon>Pentapetalae</taxon>
        <taxon>rosids</taxon>
        <taxon>fabids</taxon>
        <taxon>Fabales</taxon>
        <taxon>Fabaceae</taxon>
        <taxon>Papilionoideae</taxon>
        <taxon>50 kb inversion clade</taxon>
        <taxon>NPAAA clade</taxon>
        <taxon>indigoferoid/millettioid clade</taxon>
        <taxon>Phaseoleae</taxon>
        <taxon>Sphenostylis</taxon>
    </lineage>
</organism>
<keyword evidence="6" id="KW-0472">Membrane</keyword>
<dbReference type="Proteomes" id="UP001189624">
    <property type="component" value="Chromosome 1"/>
</dbReference>
<dbReference type="GO" id="GO:0005635">
    <property type="term" value="C:nuclear envelope"/>
    <property type="evidence" value="ECO:0007669"/>
    <property type="project" value="TreeGrafter"/>
</dbReference>
<accession>A0AA86V8M8</accession>
<evidence type="ECO:0000256" key="3">
    <source>
        <dbReference type="ARBA" id="ARBA00022448"/>
    </source>
</evidence>
<gene>
    <name evidence="8" type="ORF">AYBTSS11_LOCUS795</name>
</gene>
<comment type="similarity">
    <text evidence="2">Belongs to the importin beta family.</text>
</comment>
<dbReference type="Pfam" id="PF25758">
    <property type="entry name" value="TPR_IPO11"/>
    <property type="match status" value="1"/>
</dbReference>
<dbReference type="Gene3D" id="1.25.10.10">
    <property type="entry name" value="Leucine-rich Repeat Variant"/>
    <property type="match status" value="1"/>
</dbReference>
<evidence type="ECO:0000259" key="7">
    <source>
        <dbReference type="PROSITE" id="PS50166"/>
    </source>
</evidence>
<dbReference type="EMBL" id="OY731398">
    <property type="protein sequence ID" value="CAJ1807071.1"/>
    <property type="molecule type" value="Genomic_DNA"/>
</dbReference>
<dbReference type="SUPFAM" id="SSF48371">
    <property type="entry name" value="ARM repeat"/>
    <property type="match status" value="1"/>
</dbReference>
<dbReference type="InterPro" id="IPR001494">
    <property type="entry name" value="Importin-beta_N"/>
</dbReference>
<dbReference type="Pfam" id="PF03810">
    <property type="entry name" value="IBN_N"/>
    <property type="match status" value="1"/>
</dbReference>
<comment type="subcellular location">
    <subcellularLocation>
        <location evidence="1">Nucleus</location>
    </subcellularLocation>
</comment>
<dbReference type="Gramene" id="rna-AYBTSS11_LOCUS795">
    <property type="protein sequence ID" value="CAJ1807071.1"/>
    <property type="gene ID" value="gene-AYBTSS11_LOCUS795"/>
</dbReference>
<evidence type="ECO:0000313" key="8">
    <source>
        <dbReference type="EMBL" id="CAJ1807071.1"/>
    </source>
</evidence>
<evidence type="ECO:0000256" key="4">
    <source>
        <dbReference type="ARBA" id="ARBA00023242"/>
    </source>
</evidence>
<reference evidence="8" key="1">
    <citation type="submission" date="2023-10" db="EMBL/GenBank/DDBJ databases">
        <authorList>
            <person name="Domelevo Entfellner J.-B."/>
        </authorList>
    </citation>
    <scope>NUCLEOTIDE SEQUENCE</scope>
</reference>
<name>A0AA86V8M8_9FABA</name>
<dbReference type="SMART" id="SM00913">
    <property type="entry name" value="IBN_N"/>
    <property type="match status" value="1"/>
</dbReference>
<dbReference type="InterPro" id="IPR016024">
    <property type="entry name" value="ARM-type_fold"/>
</dbReference>
<keyword evidence="9" id="KW-1185">Reference proteome</keyword>
<dbReference type="GO" id="GO:0031267">
    <property type="term" value="F:small GTPase binding"/>
    <property type="evidence" value="ECO:0007669"/>
    <property type="project" value="InterPro"/>
</dbReference>